<proteinExistence type="predicted"/>
<gene>
    <name evidence="2" type="ORF">JOD17_003073</name>
</gene>
<keyword evidence="3" id="KW-1185">Reference proteome</keyword>
<comment type="caution">
    <text evidence="2">The sequence shown here is derived from an EMBL/GenBank/DDBJ whole genome shotgun (WGS) entry which is preliminary data.</text>
</comment>
<evidence type="ECO:0000313" key="2">
    <source>
        <dbReference type="EMBL" id="MBM7633977.1"/>
    </source>
</evidence>
<evidence type="ECO:0000256" key="1">
    <source>
        <dbReference type="SAM" id="Phobius"/>
    </source>
</evidence>
<organism evidence="2 3">
    <name type="scientific">Geomicrobium sediminis</name>
    <dbReference type="NCBI Taxonomy" id="1347788"/>
    <lineage>
        <taxon>Bacteria</taxon>
        <taxon>Bacillati</taxon>
        <taxon>Bacillota</taxon>
        <taxon>Bacilli</taxon>
        <taxon>Bacillales</taxon>
        <taxon>Geomicrobium</taxon>
    </lineage>
</organism>
<dbReference type="Proteomes" id="UP000741863">
    <property type="component" value="Unassembled WGS sequence"/>
</dbReference>
<feature type="transmembrane region" description="Helical" evidence="1">
    <location>
        <begin position="6"/>
        <end position="29"/>
    </location>
</feature>
<accession>A0ABS2PFA3</accession>
<evidence type="ECO:0000313" key="3">
    <source>
        <dbReference type="Proteomes" id="UP000741863"/>
    </source>
</evidence>
<keyword evidence="1" id="KW-0472">Membrane</keyword>
<dbReference type="RefSeq" id="WP_204698708.1">
    <property type="nucleotide sequence ID" value="NZ_JAFBEC010000008.1"/>
</dbReference>
<name>A0ABS2PFA3_9BACL</name>
<protein>
    <recommendedName>
        <fullName evidence="4">LemA family protein</fullName>
    </recommendedName>
</protein>
<sequence>MVFPIILGSLIGITLLGWLVGYSVLLKFVKRIEKRWSQLSRLLHRYERIVHKVVHKVQDSKRQHDLLLSLALINDPSLTRHKRLHWFHHINAQVKEIQEHEAQTFFNIQEERIELEQLVTYISYEVQAYEHELQLYNKGISTAPTKFVARIHQFENTYGDASDDCKQTVTSN</sequence>
<dbReference type="EMBL" id="JAFBEC010000008">
    <property type="protein sequence ID" value="MBM7633977.1"/>
    <property type="molecule type" value="Genomic_DNA"/>
</dbReference>
<keyword evidence="1" id="KW-1133">Transmembrane helix</keyword>
<reference evidence="2 3" key="1">
    <citation type="submission" date="2021-01" db="EMBL/GenBank/DDBJ databases">
        <title>Genomic Encyclopedia of Type Strains, Phase IV (KMG-IV): sequencing the most valuable type-strain genomes for metagenomic binning, comparative biology and taxonomic classification.</title>
        <authorList>
            <person name="Goeker M."/>
        </authorList>
    </citation>
    <scope>NUCLEOTIDE SEQUENCE [LARGE SCALE GENOMIC DNA]</scope>
    <source>
        <strain evidence="2 3">DSM 25540</strain>
    </source>
</reference>
<evidence type="ECO:0008006" key="4">
    <source>
        <dbReference type="Google" id="ProtNLM"/>
    </source>
</evidence>
<keyword evidence="1" id="KW-0812">Transmembrane</keyword>